<accession>S8G6H9</accession>
<sequence>MMEEKSADERHDSLDLTRNESHGSRPPLYESPRPSSGTARSPRPSNGSRHLPRLPNSSGHELHGRAAAANPSDQHTAEHLQVQRHSLGPRAREDPCAGNRTARHARDGKARVFEGLDSPAASVTAPIQKEPKPSQMQDATPTSSWPNIAWLL</sequence>
<proteinExistence type="predicted"/>
<keyword evidence="3" id="KW-1185">Reference proteome</keyword>
<feature type="compositionally biased region" description="Polar residues" evidence="1">
    <location>
        <begin position="33"/>
        <end position="48"/>
    </location>
</feature>
<evidence type="ECO:0000313" key="2">
    <source>
        <dbReference type="EMBL" id="EPT05785.1"/>
    </source>
</evidence>
<dbReference type="InParanoid" id="S8G6H9"/>
<organism evidence="2 3">
    <name type="scientific">Fomitopsis schrenkii</name>
    <name type="common">Brown rot fungus</name>
    <dbReference type="NCBI Taxonomy" id="2126942"/>
    <lineage>
        <taxon>Eukaryota</taxon>
        <taxon>Fungi</taxon>
        <taxon>Dikarya</taxon>
        <taxon>Basidiomycota</taxon>
        <taxon>Agaricomycotina</taxon>
        <taxon>Agaricomycetes</taxon>
        <taxon>Polyporales</taxon>
        <taxon>Fomitopsis</taxon>
    </lineage>
</organism>
<feature type="compositionally biased region" description="Basic and acidic residues" evidence="1">
    <location>
        <begin position="104"/>
        <end position="114"/>
    </location>
</feature>
<feature type="compositionally biased region" description="Basic and acidic residues" evidence="1">
    <location>
        <begin position="1"/>
        <end position="23"/>
    </location>
</feature>
<gene>
    <name evidence="2" type="ORF">FOMPIDRAFT_98295</name>
</gene>
<feature type="region of interest" description="Disordered" evidence="1">
    <location>
        <begin position="1"/>
        <end position="147"/>
    </location>
</feature>
<feature type="compositionally biased region" description="Polar residues" evidence="1">
    <location>
        <begin position="134"/>
        <end position="146"/>
    </location>
</feature>
<reference evidence="2 3" key="1">
    <citation type="journal article" date="2012" name="Science">
        <title>The Paleozoic origin of enzymatic lignin decomposition reconstructed from 31 fungal genomes.</title>
        <authorList>
            <person name="Floudas D."/>
            <person name="Binder M."/>
            <person name="Riley R."/>
            <person name="Barry K."/>
            <person name="Blanchette R.A."/>
            <person name="Henrissat B."/>
            <person name="Martinez A.T."/>
            <person name="Otillar R."/>
            <person name="Spatafora J.W."/>
            <person name="Yadav J.S."/>
            <person name="Aerts A."/>
            <person name="Benoit I."/>
            <person name="Boyd A."/>
            <person name="Carlson A."/>
            <person name="Copeland A."/>
            <person name="Coutinho P.M."/>
            <person name="de Vries R.P."/>
            <person name="Ferreira P."/>
            <person name="Findley K."/>
            <person name="Foster B."/>
            <person name="Gaskell J."/>
            <person name="Glotzer D."/>
            <person name="Gorecki P."/>
            <person name="Heitman J."/>
            <person name="Hesse C."/>
            <person name="Hori C."/>
            <person name="Igarashi K."/>
            <person name="Jurgens J.A."/>
            <person name="Kallen N."/>
            <person name="Kersten P."/>
            <person name="Kohler A."/>
            <person name="Kuees U."/>
            <person name="Kumar T.K.A."/>
            <person name="Kuo A."/>
            <person name="LaButti K."/>
            <person name="Larrondo L.F."/>
            <person name="Lindquist E."/>
            <person name="Ling A."/>
            <person name="Lombard V."/>
            <person name="Lucas S."/>
            <person name="Lundell T."/>
            <person name="Martin R."/>
            <person name="McLaughlin D.J."/>
            <person name="Morgenstern I."/>
            <person name="Morin E."/>
            <person name="Murat C."/>
            <person name="Nagy L.G."/>
            <person name="Nolan M."/>
            <person name="Ohm R.A."/>
            <person name="Patyshakuliyeva A."/>
            <person name="Rokas A."/>
            <person name="Ruiz-Duenas F.J."/>
            <person name="Sabat G."/>
            <person name="Salamov A."/>
            <person name="Samejima M."/>
            <person name="Schmutz J."/>
            <person name="Slot J.C."/>
            <person name="St John F."/>
            <person name="Stenlid J."/>
            <person name="Sun H."/>
            <person name="Sun S."/>
            <person name="Syed K."/>
            <person name="Tsang A."/>
            <person name="Wiebenga A."/>
            <person name="Young D."/>
            <person name="Pisabarro A."/>
            <person name="Eastwood D.C."/>
            <person name="Martin F."/>
            <person name="Cullen D."/>
            <person name="Grigoriev I.V."/>
            <person name="Hibbett D.S."/>
        </authorList>
    </citation>
    <scope>NUCLEOTIDE SEQUENCE</scope>
    <source>
        <strain evidence="3">FP-58527</strain>
    </source>
</reference>
<dbReference type="HOGENOM" id="CLU_1726630_0_0_1"/>
<dbReference type="AlphaFoldDB" id="S8G6H9"/>
<protein>
    <submittedName>
        <fullName evidence="2">Uncharacterized protein</fullName>
    </submittedName>
</protein>
<dbReference type="Proteomes" id="UP000015241">
    <property type="component" value="Unassembled WGS sequence"/>
</dbReference>
<evidence type="ECO:0000313" key="3">
    <source>
        <dbReference type="Proteomes" id="UP000015241"/>
    </source>
</evidence>
<feature type="non-terminal residue" evidence="2">
    <location>
        <position position="152"/>
    </location>
</feature>
<dbReference type="EMBL" id="KE504123">
    <property type="protein sequence ID" value="EPT05785.1"/>
    <property type="molecule type" value="Genomic_DNA"/>
</dbReference>
<evidence type="ECO:0000256" key="1">
    <source>
        <dbReference type="SAM" id="MobiDB-lite"/>
    </source>
</evidence>
<name>S8G6H9_FOMSC</name>